<evidence type="ECO:0000256" key="7">
    <source>
        <dbReference type="RuleBase" id="RU369079"/>
    </source>
</evidence>
<dbReference type="KEGG" id="ppai:E1956_40575"/>
<dbReference type="PIRSF" id="PIRSF006066">
    <property type="entry name" value="HI0050"/>
    <property type="match status" value="1"/>
</dbReference>
<feature type="transmembrane region" description="Helical" evidence="7">
    <location>
        <begin position="134"/>
        <end position="153"/>
    </location>
</feature>
<evidence type="ECO:0000256" key="4">
    <source>
        <dbReference type="ARBA" id="ARBA00022692"/>
    </source>
</evidence>
<evidence type="ECO:0000256" key="5">
    <source>
        <dbReference type="ARBA" id="ARBA00022989"/>
    </source>
</evidence>
<dbReference type="RefSeq" id="WP_134758917.1">
    <property type="nucleotide sequence ID" value="NZ_CP038151.1"/>
</dbReference>
<dbReference type="EMBL" id="CP038151">
    <property type="protein sequence ID" value="QBR03424.1"/>
    <property type="molecule type" value="Genomic_DNA"/>
</dbReference>
<name>A0A4P7D9A6_9BURK</name>
<dbReference type="Pfam" id="PF06808">
    <property type="entry name" value="DctM"/>
    <property type="match status" value="1"/>
</dbReference>
<comment type="function">
    <text evidence="7">Part of the tripartite ATP-independent periplasmic (TRAP) transport system.</text>
</comment>
<keyword evidence="5 7" id="KW-1133">Transmembrane helix</keyword>
<sequence>MTLALSGFAAVLLFAFVGVPLGFAMLSIGVGCFALIRGWEPALAMAGMTIADLAANENLSVLPMFILMGTFIYKADLAEELYDAANAWIGHFKGGLAHATVLACAGFASMSGSSIATAATMTKVAMPPMRRHRYADSLAAGCVSSGGTLGALIPPSFPLLIYGVLTDQDIGKLFIAGIGPGLLLGALFLLSIWWTVRRDPAKGPRGERVDWRTRFVKLGKIWGVLALFLIVVGGLYGGVFTATEASSVGATGALVFAGLRRKLSWALLFDSLVEAGKTTAMIFAIAFGGMVFANFITLSGLTATLVAWIHALHLPLLGVIAVITCIYIVLGSLMEALAMMLLTIPVFAAVVQPLGADMIWFGIYVAMMMEIGMIHPPVGMNVFMVKTMLPDLSIRTIFKGTLPFLCANIVALVVVILVPGIALELVKLMR</sequence>
<feature type="transmembrane region" description="Helical" evidence="7">
    <location>
        <begin position="12"/>
        <end position="36"/>
    </location>
</feature>
<gene>
    <name evidence="9" type="ORF">E1956_40575</name>
</gene>
<dbReference type="GO" id="GO:0022857">
    <property type="term" value="F:transmembrane transporter activity"/>
    <property type="evidence" value="ECO:0007669"/>
    <property type="project" value="UniProtKB-UniRule"/>
</dbReference>
<evidence type="ECO:0000256" key="1">
    <source>
        <dbReference type="ARBA" id="ARBA00004429"/>
    </source>
</evidence>
<dbReference type="PANTHER" id="PTHR33362">
    <property type="entry name" value="SIALIC ACID TRAP TRANSPORTER PERMEASE PROTEIN SIAT-RELATED"/>
    <property type="match status" value="1"/>
</dbReference>
<evidence type="ECO:0000256" key="6">
    <source>
        <dbReference type="ARBA" id="ARBA00023136"/>
    </source>
</evidence>
<feature type="domain" description="TRAP C4-dicarboxylate transport system permease DctM subunit" evidence="8">
    <location>
        <begin position="9"/>
        <end position="421"/>
    </location>
</feature>
<dbReference type="InterPro" id="IPR004681">
    <property type="entry name" value="TRAP_DctM"/>
</dbReference>
<dbReference type="NCBIfam" id="TIGR00786">
    <property type="entry name" value="dctM"/>
    <property type="match status" value="1"/>
</dbReference>
<feature type="transmembrane region" description="Helical" evidence="7">
    <location>
        <begin position="215"/>
        <end position="236"/>
    </location>
</feature>
<organism evidence="9 10">
    <name type="scientific">Paraburkholderia pallida</name>
    <dbReference type="NCBI Taxonomy" id="2547399"/>
    <lineage>
        <taxon>Bacteria</taxon>
        <taxon>Pseudomonadati</taxon>
        <taxon>Pseudomonadota</taxon>
        <taxon>Betaproteobacteria</taxon>
        <taxon>Burkholderiales</taxon>
        <taxon>Burkholderiaceae</taxon>
        <taxon>Paraburkholderia</taxon>
    </lineage>
</organism>
<feature type="transmembrane region" description="Helical" evidence="7">
    <location>
        <begin position="173"/>
        <end position="194"/>
    </location>
</feature>
<keyword evidence="7" id="KW-0813">Transport</keyword>
<dbReference type="PANTHER" id="PTHR33362:SF5">
    <property type="entry name" value="C4-DICARBOXYLATE TRAP TRANSPORTER LARGE PERMEASE PROTEIN DCTM"/>
    <property type="match status" value="1"/>
</dbReference>
<comment type="caution">
    <text evidence="7">Lacks conserved residue(s) required for the propagation of feature annotation.</text>
</comment>
<dbReference type="InterPro" id="IPR010656">
    <property type="entry name" value="DctM"/>
</dbReference>
<feature type="transmembrane region" description="Helical" evidence="7">
    <location>
        <begin position="57"/>
        <end position="75"/>
    </location>
</feature>
<evidence type="ECO:0000256" key="3">
    <source>
        <dbReference type="ARBA" id="ARBA00022519"/>
    </source>
</evidence>
<keyword evidence="3 7" id="KW-0997">Cell inner membrane</keyword>
<dbReference type="AlphaFoldDB" id="A0A4P7D9A6"/>
<feature type="transmembrane region" description="Helical" evidence="7">
    <location>
        <begin position="337"/>
        <end position="355"/>
    </location>
</feature>
<evidence type="ECO:0000313" key="10">
    <source>
        <dbReference type="Proteomes" id="UP000295727"/>
    </source>
</evidence>
<proteinExistence type="inferred from homology"/>
<evidence type="ECO:0000256" key="2">
    <source>
        <dbReference type="ARBA" id="ARBA00022475"/>
    </source>
</evidence>
<feature type="transmembrane region" description="Helical" evidence="7">
    <location>
        <begin position="404"/>
        <end position="423"/>
    </location>
</feature>
<accession>A0A4P7D9A6</accession>
<feature type="transmembrane region" description="Helical" evidence="7">
    <location>
        <begin position="280"/>
        <end position="301"/>
    </location>
</feature>
<dbReference type="OrthoDB" id="9796052at2"/>
<protein>
    <recommendedName>
        <fullName evidence="7">TRAP transporter large permease protein</fullName>
    </recommendedName>
</protein>
<keyword evidence="6 7" id="KW-0472">Membrane</keyword>
<keyword evidence="2" id="KW-1003">Cell membrane</keyword>
<comment type="similarity">
    <text evidence="7">Belongs to the TRAP transporter large permease family.</text>
</comment>
<dbReference type="Proteomes" id="UP000295727">
    <property type="component" value="Chromosome 4"/>
</dbReference>
<evidence type="ECO:0000313" key="9">
    <source>
        <dbReference type="EMBL" id="QBR03424.1"/>
    </source>
</evidence>
<evidence type="ECO:0000259" key="8">
    <source>
        <dbReference type="Pfam" id="PF06808"/>
    </source>
</evidence>
<comment type="subcellular location">
    <subcellularLocation>
        <location evidence="1 7">Cell inner membrane</location>
        <topology evidence="1 7">Multi-pass membrane protein</topology>
    </subcellularLocation>
</comment>
<dbReference type="GO" id="GO:0005886">
    <property type="term" value="C:plasma membrane"/>
    <property type="evidence" value="ECO:0007669"/>
    <property type="project" value="UniProtKB-SubCell"/>
</dbReference>
<keyword evidence="10" id="KW-1185">Reference proteome</keyword>
<comment type="subunit">
    <text evidence="7">The complex comprises the extracytoplasmic solute receptor protein and the two transmembrane proteins.</text>
</comment>
<keyword evidence="4 7" id="KW-0812">Transmembrane</keyword>
<feature type="transmembrane region" description="Helical" evidence="7">
    <location>
        <begin position="95"/>
        <end position="122"/>
    </location>
</feature>
<feature type="transmembrane region" description="Helical" evidence="7">
    <location>
        <begin position="307"/>
        <end position="330"/>
    </location>
</feature>
<reference evidence="9 10" key="1">
    <citation type="submission" date="2019-03" db="EMBL/GenBank/DDBJ databases">
        <title>Paraburkholderia sp. 7MH5, isolated from subtropical forest soil.</title>
        <authorList>
            <person name="Gao Z.-H."/>
            <person name="Qiu L.-H."/>
        </authorList>
    </citation>
    <scope>NUCLEOTIDE SEQUENCE [LARGE SCALE GENOMIC DNA]</scope>
    <source>
        <strain evidence="9 10">7MH5</strain>
    </source>
</reference>